<feature type="transmembrane region" description="Helical" evidence="6">
    <location>
        <begin position="254"/>
        <end position="270"/>
    </location>
</feature>
<protein>
    <submittedName>
        <fullName evidence="8">NADH-quinone oxidoreductase subunit L</fullName>
        <ecNumber evidence="8">1.6.5.11</ecNumber>
    </submittedName>
</protein>
<dbReference type="InterPro" id="IPR003945">
    <property type="entry name" value="NU5C-like"/>
</dbReference>
<dbReference type="GO" id="GO:0003954">
    <property type="term" value="F:NADH dehydrogenase activity"/>
    <property type="evidence" value="ECO:0007669"/>
    <property type="project" value="TreeGrafter"/>
</dbReference>
<feature type="transmembrane region" description="Helical" evidence="6">
    <location>
        <begin position="635"/>
        <end position="656"/>
    </location>
</feature>
<evidence type="ECO:0000256" key="2">
    <source>
        <dbReference type="ARBA" id="ARBA00022692"/>
    </source>
</evidence>
<dbReference type="EMBL" id="CP036455">
    <property type="protein sequence ID" value="QBI55207.1"/>
    <property type="molecule type" value="Genomic_DNA"/>
</dbReference>
<feature type="transmembrane region" description="Helical" evidence="6">
    <location>
        <begin position="310"/>
        <end position="332"/>
    </location>
</feature>
<feature type="domain" description="NADH:quinone oxidoreductase/Mrp antiporter transmembrane" evidence="7">
    <location>
        <begin position="142"/>
        <end position="418"/>
    </location>
</feature>
<feature type="transmembrane region" description="Helical" evidence="6">
    <location>
        <begin position="509"/>
        <end position="531"/>
    </location>
</feature>
<evidence type="ECO:0000256" key="4">
    <source>
        <dbReference type="ARBA" id="ARBA00023136"/>
    </source>
</evidence>
<dbReference type="OrthoDB" id="9811798at2"/>
<evidence type="ECO:0000259" key="7">
    <source>
        <dbReference type="Pfam" id="PF00361"/>
    </source>
</evidence>
<keyword evidence="9" id="KW-1185">Reference proteome</keyword>
<keyword evidence="3 6" id="KW-1133">Transmembrane helix</keyword>
<proteinExistence type="predicted"/>
<feature type="transmembrane region" description="Helical" evidence="6">
    <location>
        <begin position="473"/>
        <end position="497"/>
    </location>
</feature>
<feature type="transmembrane region" description="Helical" evidence="6">
    <location>
        <begin position="282"/>
        <end position="303"/>
    </location>
</feature>
<comment type="subcellular location">
    <subcellularLocation>
        <location evidence="1">Endomembrane system</location>
        <topology evidence="1">Multi-pass membrane protein</topology>
    </subcellularLocation>
    <subcellularLocation>
        <location evidence="5">Membrane</location>
        <topology evidence="5">Multi-pass membrane protein</topology>
    </subcellularLocation>
</comment>
<dbReference type="RefSeq" id="WP_131099254.1">
    <property type="nucleotide sequence ID" value="NZ_CP036455.1"/>
</dbReference>
<evidence type="ECO:0000256" key="1">
    <source>
        <dbReference type="ARBA" id="ARBA00004127"/>
    </source>
</evidence>
<feature type="transmembrane region" description="Helical" evidence="6">
    <location>
        <begin position="120"/>
        <end position="139"/>
    </location>
</feature>
<feature type="transmembrane region" description="Helical" evidence="6">
    <location>
        <begin position="35"/>
        <end position="57"/>
    </location>
</feature>
<feature type="transmembrane region" description="Helical" evidence="6">
    <location>
        <begin position="145"/>
        <end position="165"/>
    </location>
</feature>
<keyword evidence="4 6" id="KW-0472">Membrane</keyword>
<evidence type="ECO:0000256" key="6">
    <source>
        <dbReference type="SAM" id="Phobius"/>
    </source>
</evidence>
<dbReference type="EC" id="1.6.5.11" evidence="8"/>
<dbReference type="GO" id="GO:0015990">
    <property type="term" value="P:electron transport coupled proton transport"/>
    <property type="evidence" value="ECO:0007669"/>
    <property type="project" value="TreeGrafter"/>
</dbReference>
<feature type="transmembrane region" description="Helical" evidence="6">
    <location>
        <begin position="380"/>
        <end position="399"/>
    </location>
</feature>
<accession>A0A4P6Q8E4</accession>
<keyword evidence="2 5" id="KW-0812">Transmembrane</keyword>
<dbReference type="PANTHER" id="PTHR42829">
    <property type="entry name" value="NADH-UBIQUINONE OXIDOREDUCTASE CHAIN 5"/>
    <property type="match status" value="1"/>
</dbReference>
<evidence type="ECO:0000313" key="9">
    <source>
        <dbReference type="Proteomes" id="UP000292235"/>
    </source>
</evidence>
<evidence type="ECO:0000256" key="3">
    <source>
        <dbReference type="ARBA" id="ARBA00022989"/>
    </source>
</evidence>
<evidence type="ECO:0000256" key="5">
    <source>
        <dbReference type="RuleBase" id="RU000320"/>
    </source>
</evidence>
<dbReference type="PRINTS" id="PR01434">
    <property type="entry name" value="NADHDHGNASE5"/>
</dbReference>
<feature type="transmembrane region" description="Helical" evidence="6">
    <location>
        <begin position="12"/>
        <end position="28"/>
    </location>
</feature>
<name>A0A4P6Q8E4_9ACTN</name>
<organism evidence="8 9">
    <name type="scientific">Streptomonospora litoralis</name>
    <dbReference type="NCBI Taxonomy" id="2498135"/>
    <lineage>
        <taxon>Bacteria</taxon>
        <taxon>Bacillati</taxon>
        <taxon>Actinomycetota</taxon>
        <taxon>Actinomycetes</taxon>
        <taxon>Streptosporangiales</taxon>
        <taxon>Nocardiopsidaceae</taxon>
        <taxon>Streptomonospora</taxon>
    </lineage>
</organism>
<dbReference type="GO" id="GO:0042773">
    <property type="term" value="P:ATP synthesis coupled electron transport"/>
    <property type="evidence" value="ECO:0007669"/>
    <property type="project" value="InterPro"/>
</dbReference>
<feature type="transmembrane region" description="Helical" evidence="6">
    <location>
        <begin position="220"/>
        <end position="242"/>
    </location>
</feature>
<dbReference type="Pfam" id="PF00361">
    <property type="entry name" value="Proton_antipo_M"/>
    <property type="match status" value="1"/>
</dbReference>
<dbReference type="Gene3D" id="1.20.5.2700">
    <property type="match status" value="1"/>
</dbReference>
<feature type="transmembrane region" description="Helical" evidence="6">
    <location>
        <begin position="177"/>
        <end position="200"/>
    </location>
</feature>
<dbReference type="Proteomes" id="UP000292235">
    <property type="component" value="Chromosome"/>
</dbReference>
<dbReference type="GO" id="GO:0008137">
    <property type="term" value="F:NADH dehydrogenase (ubiquinone) activity"/>
    <property type="evidence" value="ECO:0007669"/>
    <property type="project" value="InterPro"/>
</dbReference>
<sequence>MGALQPGDALLWMLVGLPAAAGAALLVCGRRADRAAAAVAVAAAAAQLVLAAAAAVQRPTATAPALPGISFGLAVDGLAAVGVCTLAAVFAAVAVFSAGERGEPESGGGRSGAAPDGVRRYGAHYYGLLLLFAAAMSAAVTATDLLTLLMAWEAMGAASYGLIAFHRSEPRSGRSAAVSFITTRTADLGMYAAAGAALAGGVPGLDLSGLAGLEAPWNHVAAGGLLVAALGKSAQLPFSFWLSRAMDGPSPVSALLHSATMVAAGGYLLLRVQPALAATGWPAVAAAWVGALTAVVLGAIACAQRDLKQLLAASTGAQLGFVVLAAGIGGVSGGAAQFAAHAAVKSLLFLVAGVWLAALGTRDLAGLAGAARRHPVAGGCFTAGALALGGVPPLSVWVAEDLVLAGAPAALHTAGLAASALAAGYAGVALAAVWRRPEPKGGGAQAAVGGAVPSGSGGAVGIRRPAPGELLPLPALAAAAVLLGALALPGVHAWWSALLGHPGAPVPGLAQAAGSGLLAVLVLGAVTSWRLRRPAARAADRRWVRWPRSWLGLERAARVAVVTPVLATARGLAAFDDRVLDRAVYGAASGVPRVSAALARRVEPAVESAIAALAAGARALGTRARRPQTGQVHQYYAQAVTVLAAVALVFVLVAAVV</sequence>
<keyword evidence="8" id="KW-0560">Oxidoreductase</keyword>
<reference evidence="8 9" key="1">
    <citation type="submission" date="2019-02" db="EMBL/GenBank/DDBJ databases">
        <authorList>
            <person name="Khodamoradi S."/>
            <person name="Hahnke R.L."/>
            <person name="Kaempfer P."/>
            <person name="Schumann P."/>
            <person name="Rohde M."/>
            <person name="Steinert M."/>
            <person name="Luzhetskyy A."/>
            <person name="Wink J."/>
            <person name="Ruckert C."/>
        </authorList>
    </citation>
    <scope>NUCLEOTIDE SEQUENCE [LARGE SCALE GENOMIC DNA]</scope>
    <source>
        <strain evidence="8 9">M2</strain>
    </source>
</reference>
<dbReference type="AlphaFoldDB" id="A0A4P6Q8E4"/>
<dbReference type="KEGG" id="strr:EKD16_17195"/>
<dbReference type="GO" id="GO:0016020">
    <property type="term" value="C:membrane"/>
    <property type="evidence" value="ECO:0007669"/>
    <property type="project" value="UniProtKB-SubCell"/>
</dbReference>
<dbReference type="PANTHER" id="PTHR42829:SF2">
    <property type="entry name" value="NADH-UBIQUINONE OXIDOREDUCTASE CHAIN 5"/>
    <property type="match status" value="1"/>
</dbReference>
<feature type="transmembrane region" description="Helical" evidence="6">
    <location>
        <begin position="338"/>
        <end position="359"/>
    </location>
</feature>
<dbReference type="InterPro" id="IPR001750">
    <property type="entry name" value="ND/Mrp_TM"/>
</dbReference>
<feature type="transmembrane region" description="Helical" evidence="6">
    <location>
        <begin position="77"/>
        <end position="99"/>
    </location>
</feature>
<evidence type="ECO:0000313" key="8">
    <source>
        <dbReference type="EMBL" id="QBI55207.1"/>
    </source>
</evidence>
<dbReference type="GO" id="GO:0012505">
    <property type="term" value="C:endomembrane system"/>
    <property type="evidence" value="ECO:0007669"/>
    <property type="project" value="UniProtKB-SubCell"/>
</dbReference>
<gene>
    <name evidence="8" type="primary">nuoL1</name>
    <name evidence="8" type="ORF">EKD16_17195</name>
</gene>
<feature type="transmembrane region" description="Helical" evidence="6">
    <location>
        <begin position="411"/>
        <end position="434"/>
    </location>
</feature>